<evidence type="ECO:0000256" key="1">
    <source>
        <dbReference type="SAM" id="MobiDB-lite"/>
    </source>
</evidence>
<keyword evidence="3" id="KW-1185">Reference proteome</keyword>
<accession>A0ABV0NAZ5</accession>
<name>A0ABV0NAZ5_9TELE</name>
<comment type="caution">
    <text evidence="2">The sequence shown here is derived from an EMBL/GenBank/DDBJ whole genome shotgun (WGS) entry which is preliminary data.</text>
</comment>
<sequence length="111" mass="12235">MFGFGKQRLQKPQANRHQARPQSMANTEAGQHQSTKASATRLEGHRQRCRAPNPAATSPSVGQSHNPVVLVTQHPHKVGKHPQALPTRQASPNCCHIKMFKLVKASSVLYK</sequence>
<reference evidence="2 3" key="1">
    <citation type="submission" date="2021-06" db="EMBL/GenBank/DDBJ databases">
        <authorList>
            <person name="Palmer J.M."/>
        </authorList>
    </citation>
    <scope>NUCLEOTIDE SEQUENCE [LARGE SCALE GENOMIC DNA]</scope>
    <source>
        <strain evidence="2 3">GA_2019</strain>
        <tissue evidence="2">Muscle</tissue>
    </source>
</reference>
<protein>
    <submittedName>
        <fullName evidence="2">Uncharacterized protein</fullName>
    </submittedName>
</protein>
<organism evidence="2 3">
    <name type="scientific">Goodea atripinnis</name>
    <dbReference type="NCBI Taxonomy" id="208336"/>
    <lineage>
        <taxon>Eukaryota</taxon>
        <taxon>Metazoa</taxon>
        <taxon>Chordata</taxon>
        <taxon>Craniata</taxon>
        <taxon>Vertebrata</taxon>
        <taxon>Euteleostomi</taxon>
        <taxon>Actinopterygii</taxon>
        <taxon>Neopterygii</taxon>
        <taxon>Teleostei</taxon>
        <taxon>Neoteleostei</taxon>
        <taxon>Acanthomorphata</taxon>
        <taxon>Ovalentaria</taxon>
        <taxon>Atherinomorphae</taxon>
        <taxon>Cyprinodontiformes</taxon>
        <taxon>Goodeidae</taxon>
        <taxon>Goodea</taxon>
    </lineage>
</organism>
<evidence type="ECO:0000313" key="3">
    <source>
        <dbReference type="Proteomes" id="UP001476798"/>
    </source>
</evidence>
<feature type="region of interest" description="Disordered" evidence="1">
    <location>
        <begin position="1"/>
        <end position="65"/>
    </location>
</feature>
<evidence type="ECO:0000313" key="2">
    <source>
        <dbReference type="EMBL" id="MEQ2168221.1"/>
    </source>
</evidence>
<feature type="compositionally biased region" description="Polar residues" evidence="1">
    <location>
        <begin position="55"/>
        <end position="65"/>
    </location>
</feature>
<feature type="compositionally biased region" description="Polar residues" evidence="1">
    <location>
        <begin position="10"/>
        <end position="38"/>
    </location>
</feature>
<dbReference type="EMBL" id="JAHRIO010030746">
    <property type="protein sequence ID" value="MEQ2168221.1"/>
    <property type="molecule type" value="Genomic_DNA"/>
</dbReference>
<proteinExistence type="predicted"/>
<dbReference type="Proteomes" id="UP001476798">
    <property type="component" value="Unassembled WGS sequence"/>
</dbReference>
<gene>
    <name evidence="2" type="ORF">GOODEAATRI_012075</name>
</gene>